<proteinExistence type="predicted"/>
<feature type="compositionally biased region" description="Basic residues" evidence="1">
    <location>
        <begin position="357"/>
        <end position="366"/>
    </location>
</feature>
<evidence type="ECO:0000313" key="3">
    <source>
        <dbReference type="Proteomes" id="UP000195012"/>
    </source>
</evidence>
<feature type="region of interest" description="Disordered" evidence="1">
    <location>
        <begin position="284"/>
        <end position="312"/>
    </location>
</feature>
<feature type="compositionally biased region" description="Low complexity" evidence="1">
    <location>
        <begin position="380"/>
        <end position="408"/>
    </location>
</feature>
<dbReference type="VEuPathDB" id="PlasmoDB:PKNOH_S06407400"/>
<dbReference type="OrthoDB" id="383226at2759"/>
<feature type="region of interest" description="Disordered" evidence="1">
    <location>
        <begin position="353"/>
        <end position="447"/>
    </location>
</feature>
<reference evidence="2 3" key="1">
    <citation type="submission" date="2017-05" db="EMBL/GenBank/DDBJ databases">
        <title>PacBio assembly of a Plasmodium knowlesi genome sequence with Hi-C correction and manual annotation of the SICAvar gene family.</title>
        <authorList>
            <person name="Lapp S.A."/>
            <person name="Geraldo J.A."/>
            <person name="Chien J.-T."/>
            <person name="Ay F."/>
            <person name="Pakala S.B."/>
            <person name="Batugedara G."/>
            <person name="Humphrey J.C."/>
            <person name="Debarry J.D."/>
            <person name="Le Roch K.G."/>
            <person name="Galinski M.R."/>
            <person name="Kissinger J.C."/>
        </authorList>
    </citation>
    <scope>NUCLEOTIDE SEQUENCE [LARGE SCALE GENOMIC DNA]</scope>
    <source>
        <strain evidence="3">Malayan Strain Pk1 (A+)</strain>
    </source>
</reference>
<dbReference type="VEuPathDB" id="PlasmoDB:PKNH_0705900"/>
<dbReference type="Proteomes" id="UP000195012">
    <property type="component" value="Unassembled WGS sequence"/>
</dbReference>
<organism evidence="2 3">
    <name type="scientific">Plasmodium knowlesi</name>
    <dbReference type="NCBI Taxonomy" id="5850"/>
    <lineage>
        <taxon>Eukaryota</taxon>
        <taxon>Sar</taxon>
        <taxon>Alveolata</taxon>
        <taxon>Apicomplexa</taxon>
        <taxon>Aconoidasida</taxon>
        <taxon>Haemosporida</taxon>
        <taxon>Plasmodiidae</taxon>
        <taxon>Plasmodium</taxon>
        <taxon>Plasmodium (Plasmodium)</taxon>
    </lineage>
</organism>
<feature type="compositionally biased region" description="Basic residues" evidence="1">
    <location>
        <begin position="422"/>
        <end position="432"/>
    </location>
</feature>
<evidence type="ECO:0000256" key="1">
    <source>
        <dbReference type="SAM" id="MobiDB-lite"/>
    </source>
</evidence>
<accession>A0A1Y3DT53</accession>
<comment type="caution">
    <text evidence="2">The sequence shown here is derived from an EMBL/GenBank/DDBJ whole genome shotgun (WGS) entry which is preliminary data.</text>
</comment>
<gene>
    <name evidence="2" type="ORF">PKNOH_S06407400</name>
</gene>
<dbReference type="VEuPathDB" id="PlasmoDB:PKA1H_070010800"/>
<protein>
    <submittedName>
        <fullName evidence="2">KIR protein</fullName>
    </submittedName>
</protein>
<dbReference type="AlphaFoldDB" id="A0A1Y3DT53"/>
<sequence length="447" mass="49914">MSGFDYCDNLVQEYREKFENGGPKPLPCPVREEKEVMPVNDMLDNLPSRILYKKFENKEGKDKCDTGKVNDGRAHLKSTLGDYNCVGDCIEKVMSAWCYINGNVNENNSLSYDEFHNLFYSWLGEELRMRIAGESSRFENIAKNVHGALERMHDGKECEDMCKDIYLKKKQEDDDGTFEHIKLLAEYFTDSKKLKEQLGNDSTEKKCEEAYDDHLKQIKNACKAIGGKCSNGSRSEEYCKWFHKHNKINEESGDKKYCDQTELDKLTCTPVKWVKSSASSGYGYSTGNQNTGSPRPSSVSSSARDASAGGSGGGVGGMVGGGLVSVALPTIGFFLYKYTDVFDGIKKSLFGGLNNRNRGRRSIGRRQHFDDTFTENDSSTLGHDGSTLGDGSTTLGGESSTLGGSSTDISTIYNDDDDGERRRRPSPPRRTRVTNNRRPENIRYYAT</sequence>
<dbReference type="EMBL" id="NETL01000020">
    <property type="protein sequence ID" value="OTN67440.1"/>
    <property type="molecule type" value="Genomic_DNA"/>
</dbReference>
<evidence type="ECO:0000313" key="2">
    <source>
        <dbReference type="EMBL" id="OTN67440.1"/>
    </source>
</evidence>
<feature type="compositionally biased region" description="Low complexity" evidence="1">
    <location>
        <begin position="292"/>
        <end position="308"/>
    </location>
</feature>
<name>A0A1Y3DT53_PLAKN</name>